<dbReference type="AlphaFoldDB" id="X1J059"/>
<comment type="caution">
    <text evidence="2">The sequence shown here is derived from an EMBL/GenBank/DDBJ whole genome shotgun (WGS) entry which is preliminary data.</text>
</comment>
<proteinExistence type="predicted"/>
<protein>
    <submittedName>
        <fullName evidence="2">Uncharacterized protein</fullName>
    </submittedName>
</protein>
<feature type="compositionally biased region" description="Acidic residues" evidence="1">
    <location>
        <begin position="13"/>
        <end position="22"/>
    </location>
</feature>
<evidence type="ECO:0000313" key="2">
    <source>
        <dbReference type="EMBL" id="GAH87357.1"/>
    </source>
</evidence>
<feature type="non-terminal residue" evidence="2">
    <location>
        <position position="68"/>
    </location>
</feature>
<accession>X1J059</accession>
<sequence>MKREKDTNTSENSEQEEEEEEEPVKKTQGQLIQEALGLDQETIVKIEKQLFISKFVDSISEDIFDYIY</sequence>
<name>X1J059_9ZZZZ</name>
<feature type="region of interest" description="Disordered" evidence="1">
    <location>
        <begin position="1"/>
        <end position="29"/>
    </location>
</feature>
<evidence type="ECO:0000256" key="1">
    <source>
        <dbReference type="SAM" id="MobiDB-lite"/>
    </source>
</evidence>
<gene>
    <name evidence="2" type="ORF">S03H2_65522</name>
</gene>
<organism evidence="2">
    <name type="scientific">marine sediment metagenome</name>
    <dbReference type="NCBI Taxonomy" id="412755"/>
    <lineage>
        <taxon>unclassified sequences</taxon>
        <taxon>metagenomes</taxon>
        <taxon>ecological metagenomes</taxon>
    </lineage>
</organism>
<dbReference type="EMBL" id="BARU01042672">
    <property type="protein sequence ID" value="GAH87357.1"/>
    <property type="molecule type" value="Genomic_DNA"/>
</dbReference>
<reference evidence="2" key="1">
    <citation type="journal article" date="2014" name="Front. Microbiol.">
        <title>High frequency of phylogenetically diverse reductive dehalogenase-homologous genes in deep subseafloor sedimentary metagenomes.</title>
        <authorList>
            <person name="Kawai M."/>
            <person name="Futagami T."/>
            <person name="Toyoda A."/>
            <person name="Takaki Y."/>
            <person name="Nishi S."/>
            <person name="Hori S."/>
            <person name="Arai W."/>
            <person name="Tsubouchi T."/>
            <person name="Morono Y."/>
            <person name="Uchiyama I."/>
            <person name="Ito T."/>
            <person name="Fujiyama A."/>
            <person name="Inagaki F."/>
            <person name="Takami H."/>
        </authorList>
    </citation>
    <scope>NUCLEOTIDE SEQUENCE</scope>
    <source>
        <strain evidence="2">Expedition CK06-06</strain>
    </source>
</reference>